<feature type="transmembrane region" description="Helical" evidence="5">
    <location>
        <begin position="56"/>
        <end position="76"/>
    </location>
</feature>
<dbReference type="PANTHER" id="PTHR11662">
    <property type="entry name" value="SOLUTE CARRIER FAMILY 17"/>
    <property type="match status" value="1"/>
</dbReference>
<dbReference type="SUPFAM" id="SSF103473">
    <property type="entry name" value="MFS general substrate transporter"/>
    <property type="match status" value="1"/>
</dbReference>
<dbReference type="Pfam" id="PF07690">
    <property type="entry name" value="MFS_1"/>
    <property type="match status" value="1"/>
</dbReference>
<evidence type="ECO:0000256" key="4">
    <source>
        <dbReference type="ARBA" id="ARBA00023136"/>
    </source>
</evidence>
<dbReference type="InterPro" id="IPR050382">
    <property type="entry name" value="MFS_Na/Anion_cotransporter"/>
</dbReference>
<evidence type="ECO:0000313" key="7">
    <source>
        <dbReference type="Proteomes" id="UP001054945"/>
    </source>
</evidence>
<evidence type="ECO:0000256" key="2">
    <source>
        <dbReference type="ARBA" id="ARBA00022692"/>
    </source>
</evidence>
<evidence type="ECO:0000256" key="1">
    <source>
        <dbReference type="ARBA" id="ARBA00004141"/>
    </source>
</evidence>
<dbReference type="InterPro" id="IPR011701">
    <property type="entry name" value="MFS"/>
</dbReference>
<keyword evidence="7" id="KW-1185">Reference proteome</keyword>
<comment type="caution">
    <text evidence="6">The sequence shown here is derived from an EMBL/GenBank/DDBJ whole genome shotgun (WGS) entry which is preliminary data.</text>
</comment>
<feature type="transmembrane region" description="Helical" evidence="5">
    <location>
        <begin position="254"/>
        <end position="276"/>
    </location>
</feature>
<evidence type="ECO:0000256" key="3">
    <source>
        <dbReference type="ARBA" id="ARBA00022989"/>
    </source>
</evidence>
<keyword evidence="2 5" id="KW-0812">Transmembrane</keyword>
<organism evidence="6 7">
    <name type="scientific">Caerostris extrusa</name>
    <name type="common">Bark spider</name>
    <name type="synonym">Caerostris bankana</name>
    <dbReference type="NCBI Taxonomy" id="172846"/>
    <lineage>
        <taxon>Eukaryota</taxon>
        <taxon>Metazoa</taxon>
        <taxon>Ecdysozoa</taxon>
        <taxon>Arthropoda</taxon>
        <taxon>Chelicerata</taxon>
        <taxon>Arachnida</taxon>
        <taxon>Araneae</taxon>
        <taxon>Araneomorphae</taxon>
        <taxon>Entelegynae</taxon>
        <taxon>Araneoidea</taxon>
        <taxon>Araneidae</taxon>
        <taxon>Caerostris</taxon>
    </lineage>
</organism>
<feature type="transmembrane region" description="Helical" evidence="5">
    <location>
        <begin position="185"/>
        <end position="207"/>
    </location>
</feature>
<feature type="transmembrane region" description="Helical" evidence="5">
    <location>
        <begin position="219"/>
        <end position="242"/>
    </location>
</feature>
<evidence type="ECO:0000256" key="5">
    <source>
        <dbReference type="SAM" id="Phobius"/>
    </source>
</evidence>
<reference evidence="6 7" key="1">
    <citation type="submission" date="2021-06" db="EMBL/GenBank/DDBJ databases">
        <title>Caerostris extrusa draft genome.</title>
        <authorList>
            <person name="Kono N."/>
            <person name="Arakawa K."/>
        </authorList>
    </citation>
    <scope>NUCLEOTIDE SEQUENCE [LARGE SCALE GENOMIC DNA]</scope>
</reference>
<sequence>MNYPSAYTLIARWAPLQERSTLLSVCVIGTHFGVVMSMPLTGYLCEHGFAGGWPSAFYLMGSAGFIWFALWILLVFESPAQHPRISTSELNYIRKNMPFISDEKGKPQFLGFKWPPLLPFGLQLWQSSAEPGASYVSNPSFQPIWMKCFISQFKREIFYVWLVSALLCPAICMAAIPLVKCDANAVIILLTSAMALFGLCGGGDVSVIVDMAPDFAGKIFGVSNAVASIPGILSPVVAGYFLEGNKGDSEQWAYIFYISVGMYLFGAVVFLLFGSAEVQPWGLFSKDKSRTLSTKEANLIFTIPVIMNVECNDWKKNSTIVDITRL</sequence>
<comment type="subcellular location">
    <subcellularLocation>
        <location evidence="1">Membrane</location>
        <topology evidence="1">Multi-pass membrane protein</topology>
    </subcellularLocation>
</comment>
<keyword evidence="4 5" id="KW-0472">Membrane</keyword>
<feature type="transmembrane region" description="Helical" evidence="5">
    <location>
        <begin position="21"/>
        <end position="44"/>
    </location>
</feature>
<dbReference type="GO" id="GO:0022857">
    <property type="term" value="F:transmembrane transporter activity"/>
    <property type="evidence" value="ECO:0007669"/>
    <property type="project" value="InterPro"/>
</dbReference>
<dbReference type="GO" id="GO:0016020">
    <property type="term" value="C:membrane"/>
    <property type="evidence" value="ECO:0007669"/>
    <property type="project" value="UniProtKB-SubCell"/>
</dbReference>
<name>A0AAV4TFX7_CAEEX</name>
<evidence type="ECO:0000313" key="6">
    <source>
        <dbReference type="EMBL" id="GIY44302.1"/>
    </source>
</evidence>
<gene>
    <name evidence="6" type="primary">C38C10.2</name>
    <name evidence="6" type="ORF">CEXT_306491</name>
</gene>
<dbReference type="AlphaFoldDB" id="A0AAV4TFX7"/>
<proteinExistence type="predicted"/>
<accession>A0AAV4TFX7</accession>
<dbReference type="GO" id="GO:0006820">
    <property type="term" value="P:monoatomic anion transport"/>
    <property type="evidence" value="ECO:0007669"/>
    <property type="project" value="TreeGrafter"/>
</dbReference>
<dbReference type="InterPro" id="IPR036259">
    <property type="entry name" value="MFS_trans_sf"/>
</dbReference>
<protein>
    <submittedName>
        <fullName evidence="6">Uncharacterized transporter slc-17.2</fullName>
    </submittedName>
</protein>
<dbReference type="Gene3D" id="1.20.1250.20">
    <property type="entry name" value="MFS general substrate transporter like domains"/>
    <property type="match status" value="2"/>
</dbReference>
<feature type="transmembrane region" description="Helical" evidence="5">
    <location>
        <begin position="157"/>
        <end position="179"/>
    </location>
</feature>
<dbReference type="Proteomes" id="UP001054945">
    <property type="component" value="Unassembled WGS sequence"/>
</dbReference>
<dbReference type="PANTHER" id="PTHR11662:SF399">
    <property type="entry name" value="FI19708P1-RELATED"/>
    <property type="match status" value="1"/>
</dbReference>
<keyword evidence="3 5" id="KW-1133">Transmembrane helix</keyword>
<dbReference type="EMBL" id="BPLR01011124">
    <property type="protein sequence ID" value="GIY44302.1"/>
    <property type="molecule type" value="Genomic_DNA"/>
</dbReference>